<protein>
    <submittedName>
        <fullName evidence="1">Uncharacterized protein</fullName>
    </submittedName>
</protein>
<comment type="caution">
    <text evidence="1">The sequence shown here is derived from an EMBL/GenBank/DDBJ whole genome shotgun (WGS) entry which is preliminary data.</text>
</comment>
<sequence length="35" mass="4261">MFNWNQEEPTWLKNYFVAQMSKRAPGFLLQHFMIG</sequence>
<keyword evidence="2" id="KW-1185">Reference proteome</keyword>
<evidence type="ECO:0000313" key="1">
    <source>
        <dbReference type="EMBL" id="TCS66656.1"/>
    </source>
</evidence>
<gene>
    <name evidence="1" type="ORF">EDD52_102474</name>
</gene>
<proteinExistence type="predicted"/>
<organism evidence="1 2">
    <name type="scientific">Primorskyibacter sedentarius</name>
    <dbReference type="NCBI Taxonomy" id="745311"/>
    <lineage>
        <taxon>Bacteria</taxon>
        <taxon>Pseudomonadati</taxon>
        <taxon>Pseudomonadota</taxon>
        <taxon>Alphaproteobacteria</taxon>
        <taxon>Rhodobacterales</taxon>
        <taxon>Roseobacteraceae</taxon>
        <taxon>Primorskyibacter</taxon>
    </lineage>
</organism>
<dbReference type="Proteomes" id="UP000295696">
    <property type="component" value="Unassembled WGS sequence"/>
</dbReference>
<dbReference type="AlphaFoldDB" id="A0A4V2UPN8"/>
<dbReference type="EMBL" id="SLZU01000002">
    <property type="protein sequence ID" value="TCS66656.1"/>
    <property type="molecule type" value="Genomic_DNA"/>
</dbReference>
<reference evidence="1 2" key="1">
    <citation type="submission" date="2019-03" db="EMBL/GenBank/DDBJ databases">
        <title>Genomic Encyclopedia of Type Strains, Phase IV (KMG-IV): sequencing the most valuable type-strain genomes for metagenomic binning, comparative biology and taxonomic classification.</title>
        <authorList>
            <person name="Goeker M."/>
        </authorList>
    </citation>
    <scope>NUCLEOTIDE SEQUENCE [LARGE SCALE GENOMIC DNA]</scope>
    <source>
        <strain evidence="1 2">DSM 104836</strain>
    </source>
</reference>
<accession>A0A4V2UPN8</accession>
<evidence type="ECO:0000313" key="2">
    <source>
        <dbReference type="Proteomes" id="UP000295696"/>
    </source>
</evidence>
<name>A0A4V2UPN8_9RHOB</name>